<proteinExistence type="predicted"/>
<comment type="caution">
    <text evidence="2">The sequence shown here is derived from an EMBL/GenBank/DDBJ whole genome shotgun (WGS) entry which is preliminary data.</text>
</comment>
<gene>
    <name evidence="2" type="ORF">E0L32_001110</name>
</gene>
<evidence type="ECO:0000313" key="3">
    <source>
        <dbReference type="Proteomes" id="UP000319257"/>
    </source>
</evidence>
<name>A0A507AN24_9PEZI</name>
<keyword evidence="3" id="KW-1185">Reference proteome</keyword>
<dbReference type="GeneID" id="41968557"/>
<dbReference type="InParanoid" id="A0A507AN24"/>
<dbReference type="AlphaFoldDB" id="A0A507AN24"/>
<feature type="region of interest" description="Disordered" evidence="1">
    <location>
        <begin position="268"/>
        <end position="290"/>
    </location>
</feature>
<feature type="region of interest" description="Disordered" evidence="1">
    <location>
        <begin position="23"/>
        <end position="87"/>
    </location>
</feature>
<feature type="compositionally biased region" description="Low complexity" evidence="1">
    <location>
        <begin position="23"/>
        <end position="57"/>
    </location>
</feature>
<feature type="compositionally biased region" description="Low complexity" evidence="1">
    <location>
        <begin position="124"/>
        <end position="137"/>
    </location>
</feature>
<sequence length="308" mass="32706">MNGAQQQPGDAAAATAAVAAAAAAGAAGAQDAQPADTTAANGGSGAGSAQEAMAAAAINKKRKKDGLKPIITTANPPEQAQEGRQTPFSAKRILTAIFVAGCMRWHQRETFSGRRAGRERAADQSSTTQQQQQQQHQIGNACALLDWKPVEGDSPRTNNPPPLAARWRQEGHNVEDKVSAHFPGLAPFPDAPTLPLSLLSLPPPLPSFFGPKPEGEKRAKRTTLAFAGSFLEREDAATGFWWDRHFSPPYTPPPPPPPYTTHQPAAIAIIHHPPSTIHHHYPPPARSPPAIAAIRKIARESQTTPSNP</sequence>
<feature type="region of interest" description="Disordered" evidence="1">
    <location>
        <begin position="112"/>
        <end position="137"/>
    </location>
</feature>
<evidence type="ECO:0000313" key="2">
    <source>
        <dbReference type="EMBL" id="TPX11292.1"/>
    </source>
</evidence>
<dbReference type="Proteomes" id="UP000319257">
    <property type="component" value="Unassembled WGS sequence"/>
</dbReference>
<feature type="compositionally biased region" description="Polar residues" evidence="1">
    <location>
        <begin position="72"/>
        <end position="87"/>
    </location>
</feature>
<reference evidence="2 3" key="1">
    <citation type="submission" date="2019-06" db="EMBL/GenBank/DDBJ databases">
        <title>Draft genome sequence of the filamentous fungus Phialemoniopsis curvata isolated from diesel fuel.</title>
        <authorList>
            <person name="Varaljay V.A."/>
            <person name="Lyon W.J."/>
            <person name="Crouch A.L."/>
            <person name="Drake C.E."/>
            <person name="Hollomon J.M."/>
            <person name="Nadeau L.J."/>
            <person name="Nunn H.S."/>
            <person name="Stevenson B.S."/>
            <person name="Bojanowski C.L."/>
            <person name="Crookes-Goodson W.J."/>
        </authorList>
    </citation>
    <scope>NUCLEOTIDE SEQUENCE [LARGE SCALE GENOMIC DNA]</scope>
    <source>
        <strain evidence="2 3">D216</strain>
    </source>
</reference>
<evidence type="ECO:0000256" key="1">
    <source>
        <dbReference type="SAM" id="MobiDB-lite"/>
    </source>
</evidence>
<accession>A0A507AN24</accession>
<dbReference type="RefSeq" id="XP_030993003.1">
    <property type="nucleotide sequence ID" value="XM_031133839.1"/>
</dbReference>
<protein>
    <submittedName>
        <fullName evidence="2">Uncharacterized protein</fullName>
    </submittedName>
</protein>
<dbReference type="EMBL" id="SKBQ01000004">
    <property type="protein sequence ID" value="TPX11292.1"/>
    <property type="molecule type" value="Genomic_DNA"/>
</dbReference>
<feature type="compositionally biased region" description="Basic and acidic residues" evidence="1">
    <location>
        <begin position="112"/>
        <end position="122"/>
    </location>
</feature>
<organism evidence="2 3">
    <name type="scientific">Thyridium curvatum</name>
    <dbReference type="NCBI Taxonomy" id="1093900"/>
    <lineage>
        <taxon>Eukaryota</taxon>
        <taxon>Fungi</taxon>
        <taxon>Dikarya</taxon>
        <taxon>Ascomycota</taxon>
        <taxon>Pezizomycotina</taxon>
        <taxon>Sordariomycetes</taxon>
        <taxon>Sordariomycetidae</taxon>
        <taxon>Thyridiales</taxon>
        <taxon>Thyridiaceae</taxon>
        <taxon>Thyridium</taxon>
    </lineage>
</organism>